<sequence length="83" mass="9124">MPITAVEAVVGVGARFAEAAAQDGADGADAGAGRMWIRHITVNARFSQVCPIDDMDQLRRRPDRSTGSTVRLQSSVMFQYRKW</sequence>
<proteinExistence type="predicted"/>
<dbReference type="AlphaFoldDB" id="A0A8G0ZSZ4"/>
<organism evidence="1 2">
    <name type="scientific">Neotabrizicola shimadae</name>
    <dbReference type="NCBI Taxonomy" id="2807096"/>
    <lineage>
        <taxon>Bacteria</taxon>
        <taxon>Pseudomonadati</taxon>
        <taxon>Pseudomonadota</taxon>
        <taxon>Alphaproteobacteria</taxon>
        <taxon>Rhodobacterales</taxon>
        <taxon>Paracoccaceae</taxon>
        <taxon>Neotabrizicola</taxon>
    </lineage>
</organism>
<accession>A0A8G0ZSZ4</accession>
<name>A0A8G0ZSZ4_9RHOB</name>
<evidence type="ECO:0000313" key="1">
    <source>
        <dbReference type="EMBL" id="QYZ68885.1"/>
    </source>
</evidence>
<keyword evidence="2" id="KW-1185">Reference proteome</keyword>
<protein>
    <submittedName>
        <fullName evidence="1">Uncharacterized protein</fullName>
    </submittedName>
</protein>
<dbReference type="Proteomes" id="UP000826300">
    <property type="component" value="Chromosome"/>
</dbReference>
<dbReference type="EMBL" id="CP069370">
    <property type="protein sequence ID" value="QYZ68885.1"/>
    <property type="molecule type" value="Genomic_DNA"/>
</dbReference>
<dbReference type="RefSeq" id="WP_220661105.1">
    <property type="nucleotide sequence ID" value="NZ_CP069370.1"/>
</dbReference>
<dbReference type="KEGG" id="nsm:JO391_14110"/>
<gene>
    <name evidence="1" type="ORF">JO391_14110</name>
</gene>
<reference evidence="1" key="1">
    <citation type="submission" date="2021-02" db="EMBL/GenBank/DDBJ databases">
        <title>Rhodobacter shimadae sp. nov., an aerobic anoxygenic phototrophic bacterium isolated from a hot spring.</title>
        <authorList>
            <person name="Muramatsu S."/>
            <person name="Haruta S."/>
            <person name="Hirose S."/>
            <person name="Hanada S."/>
        </authorList>
    </citation>
    <scope>NUCLEOTIDE SEQUENCE</scope>
    <source>
        <strain evidence="1">N10</strain>
    </source>
</reference>
<evidence type="ECO:0000313" key="2">
    <source>
        <dbReference type="Proteomes" id="UP000826300"/>
    </source>
</evidence>